<dbReference type="EMBL" id="JAWXYG010000014">
    <property type="protein sequence ID" value="KAK4253989.1"/>
    <property type="molecule type" value="Genomic_DNA"/>
</dbReference>
<gene>
    <name evidence="1" type="ORF">QN277_009427</name>
</gene>
<evidence type="ECO:0000313" key="1">
    <source>
        <dbReference type="EMBL" id="KAK4253989.1"/>
    </source>
</evidence>
<organism evidence="1 2">
    <name type="scientific">Acacia crassicarpa</name>
    <name type="common">northern wattle</name>
    <dbReference type="NCBI Taxonomy" id="499986"/>
    <lineage>
        <taxon>Eukaryota</taxon>
        <taxon>Viridiplantae</taxon>
        <taxon>Streptophyta</taxon>
        <taxon>Embryophyta</taxon>
        <taxon>Tracheophyta</taxon>
        <taxon>Spermatophyta</taxon>
        <taxon>Magnoliopsida</taxon>
        <taxon>eudicotyledons</taxon>
        <taxon>Gunneridae</taxon>
        <taxon>Pentapetalae</taxon>
        <taxon>rosids</taxon>
        <taxon>fabids</taxon>
        <taxon>Fabales</taxon>
        <taxon>Fabaceae</taxon>
        <taxon>Caesalpinioideae</taxon>
        <taxon>mimosoid clade</taxon>
        <taxon>Acacieae</taxon>
        <taxon>Acacia</taxon>
    </lineage>
</organism>
<evidence type="ECO:0008006" key="3">
    <source>
        <dbReference type="Google" id="ProtNLM"/>
    </source>
</evidence>
<sequence>MRSALLSKNKLQFVDGSIPSPPSTASSFPIWERCNNLVQVWLTRSLSPTISKSVLWFDSALEIWNDLRSRFSQSDLFRIADLQEEICTLR</sequence>
<dbReference type="AlphaFoldDB" id="A0AAE1M6U5"/>
<dbReference type="Proteomes" id="UP001293593">
    <property type="component" value="Unassembled WGS sequence"/>
</dbReference>
<proteinExistence type="predicted"/>
<keyword evidence="2" id="KW-1185">Reference proteome</keyword>
<protein>
    <recommendedName>
        <fullName evidence="3">Retrotransposon Copia-like N-terminal domain-containing protein</fullName>
    </recommendedName>
</protein>
<name>A0AAE1M6U5_9FABA</name>
<dbReference type="PANTHER" id="PTHR37610">
    <property type="entry name" value="CCHC-TYPE DOMAIN-CONTAINING PROTEIN"/>
    <property type="match status" value="1"/>
</dbReference>
<comment type="caution">
    <text evidence="1">The sequence shown here is derived from an EMBL/GenBank/DDBJ whole genome shotgun (WGS) entry which is preliminary data.</text>
</comment>
<accession>A0AAE1M6U5</accession>
<dbReference type="PANTHER" id="PTHR37610:SF55">
    <property type="entry name" value="RETROTRANSPOSON COPIA-LIKE N-TERMINAL DOMAIN-CONTAINING PROTEIN"/>
    <property type="match status" value="1"/>
</dbReference>
<reference evidence="1" key="1">
    <citation type="submission" date="2023-10" db="EMBL/GenBank/DDBJ databases">
        <title>Chromosome-level genome of the transformable northern wattle, Acacia crassicarpa.</title>
        <authorList>
            <person name="Massaro I."/>
            <person name="Sinha N.R."/>
            <person name="Poethig S."/>
            <person name="Leichty A.R."/>
        </authorList>
    </citation>
    <scope>NUCLEOTIDE SEQUENCE</scope>
    <source>
        <strain evidence="1">Acra3RX</strain>
        <tissue evidence="1">Leaf</tissue>
    </source>
</reference>
<evidence type="ECO:0000313" key="2">
    <source>
        <dbReference type="Proteomes" id="UP001293593"/>
    </source>
</evidence>